<dbReference type="InterPro" id="IPR041489">
    <property type="entry name" value="PDZ_6"/>
</dbReference>
<reference evidence="3 4" key="1">
    <citation type="journal article" date="2020" name="Syst. Appl. Microbiol.">
        <title>Alienimonas chondri sp. nov., a novel planctomycete isolated from the biofilm of the red alga Chondrus crispus.</title>
        <authorList>
            <person name="Vitorino I."/>
            <person name="Albuquerque L."/>
            <person name="Wiegand S."/>
            <person name="Kallscheuer N."/>
            <person name="da Costa M.S."/>
            <person name="Lobo-da-Cunha A."/>
            <person name="Jogler C."/>
            <person name="Lage O.M."/>
        </authorList>
    </citation>
    <scope>NUCLEOTIDE SEQUENCE [LARGE SCALE GENOMIC DNA]</scope>
    <source>
        <strain evidence="3 4">LzC2</strain>
    </source>
</reference>
<comment type="caution">
    <text evidence="3">The sequence shown here is derived from an EMBL/GenBank/DDBJ whole genome shotgun (WGS) entry which is preliminary data.</text>
</comment>
<evidence type="ECO:0000313" key="3">
    <source>
        <dbReference type="EMBL" id="NNJ24662.1"/>
    </source>
</evidence>
<dbReference type="SUPFAM" id="SSF50156">
    <property type="entry name" value="PDZ domain-like"/>
    <property type="match status" value="1"/>
</dbReference>
<gene>
    <name evidence="3" type="ORF">LzC2_07210</name>
</gene>
<feature type="compositionally biased region" description="Basic and acidic residues" evidence="1">
    <location>
        <begin position="60"/>
        <end position="80"/>
    </location>
</feature>
<feature type="domain" description="PDZ" evidence="2">
    <location>
        <begin position="81"/>
        <end position="132"/>
    </location>
</feature>
<evidence type="ECO:0000259" key="2">
    <source>
        <dbReference type="PROSITE" id="PS50106"/>
    </source>
</evidence>
<evidence type="ECO:0000313" key="4">
    <source>
        <dbReference type="Proteomes" id="UP000609651"/>
    </source>
</evidence>
<dbReference type="EMBL" id="WTPX01000014">
    <property type="protein sequence ID" value="NNJ24662.1"/>
    <property type="molecule type" value="Genomic_DNA"/>
</dbReference>
<dbReference type="InterPro" id="IPR036034">
    <property type="entry name" value="PDZ_sf"/>
</dbReference>
<dbReference type="InterPro" id="IPR001478">
    <property type="entry name" value="PDZ"/>
</dbReference>
<name>A0ABX1VBK3_9PLAN</name>
<organism evidence="3 4">
    <name type="scientific">Alienimonas chondri</name>
    <dbReference type="NCBI Taxonomy" id="2681879"/>
    <lineage>
        <taxon>Bacteria</taxon>
        <taxon>Pseudomonadati</taxon>
        <taxon>Planctomycetota</taxon>
        <taxon>Planctomycetia</taxon>
        <taxon>Planctomycetales</taxon>
        <taxon>Planctomycetaceae</taxon>
        <taxon>Alienimonas</taxon>
    </lineage>
</organism>
<protein>
    <recommendedName>
        <fullName evidence="2">PDZ domain-containing protein</fullName>
    </recommendedName>
</protein>
<accession>A0ABX1VBK3</accession>
<evidence type="ECO:0000256" key="1">
    <source>
        <dbReference type="SAM" id="MobiDB-lite"/>
    </source>
</evidence>
<keyword evidence="4" id="KW-1185">Reference proteome</keyword>
<dbReference type="Proteomes" id="UP000609651">
    <property type="component" value="Unassembled WGS sequence"/>
</dbReference>
<feature type="region of interest" description="Disordered" evidence="1">
    <location>
        <begin position="188"/>
        <end position="209"/>
    </location>
</feature>
<feature type="region of interest" description="Disordered" evidence="1">
    <location>
        <begin position="13"/>
        <end position="87"/>
    </location>
</feature>
<dbReference type="Gene3D" id="2.30.42.10">
    <property type="match status" value="1"/>
</dbReference>
<feature type="compositionally biased region" description="Basic and acidic residues" evidence="1">
    <location>
        <begin position="33"/>
        <end position="48"/>
    </location>
</feature>
<dbReference type="RefSeq" id="WP_171183862.1">
    <property type="nucleotide sequence ID" value="NZ_WTPX01000014.1"/>
</dbReference>
<dbReference type="Pfam" id="PF17820">
    <property type="entry name" value="PDZ_6"/>
    <property type="match status" value="1"/>
</dbReference>
<sequence>MFAPLLIVALSAPLAPQEGAESSDQPAPGPLRSRGDGEAPEERTDRGTLDGMPDAPGEPRTQRDGRPADRPGSRGDRGRIEPQLVPPHRGDYVLGVYAYNTSEGVTVTGVIPNSPAARTGLERGDRILTVDGFQIGYVQGRLYPLGREIRRRAGRRGEVTLLVQNVRNRQLLNVDVRIGRERAGIPRRPGILEQSDALPDDRSPEAPRR</sequence>
<dbReference type="PROSITE" id="PS50106">
    <property type="entry name" value="PDZ"/>
    <property type="match status" value="1"/>
</dbReference>
<proteinExistence type="predicted"/>
<feature type="compositionally biased region" description="Basic and acidic residues" evidence="1">
    <location>
        <begin position="199"/>
        <end position="209"/>
    </location>
</feature>